<feature type="transmembrane region" description="Helical" evidence="1">
    <location>
        <begin position="76"/>
        <end position="97"/>
    </location>
</feature>
<sequence length="185" mass="21085">MVAFLQFYAFIFACCFAWQVGRPSPWSQKIVRAFLTSVNGLFVFARASISIFLLVGPLLLVTYLVFPRLIAFENGLAMVISVLVIGLVDRLVSLVILPLIRSFFLKRQRVMPQSVEMVLYTMAMAVLLFIQLHAVPGVQIHVALTIFLGFTIYFAHYLFALYRIRLMKKKLTTVAQDQDEERKAS</sequence>
<dbReference type="EMBL" id="JBAWKY010000003">
    <property type="protein sequence ID" value="MEI4463206.1"/>
    <property type="molecule type" value="Genomic_DNA"/>
</dbReference>
<evidence type="ECO:0000313" key="3">
    <source>
        <dbReference type="EMBL" id="MEI4463206.1"/>
    </source>
</evidence>
<keyword evidence="1" id="KW-0812">Transmembrane</keyword>
<name>A0A0V8GEY4_9BACL</name>
<dbReference type="Proteomes" id="UP000053797">
    <property type="component" value="Unassembled WGS sequence"/>
</dbReference>
<dbReference type="AlphaFoldDB" id="A0A0V8GEY4"/>
<feature type="transmembrane region" description="Helical" evidence="1">
    <location>
        <begin position="117"/>
        <end position="134"/>
    </location>
</feature>
<dbReference type="Proteomes" id="UP001387110">
    <property type="component" value="Unassembled WGS sequence"/>
</dbReference>
<reference evidence="3 5" key="2">
    <citation type="submission" date="2023-12" db="EMBL/GenBank/DDBJ databases">
        <authorList>
            <person name="Easwaran N."/>
            <person name="Lazarus H.P.S."/>
        </authorList>
    </citation>
    <scope>NUCLEOTIDE SEQUENCE [LARGE SCALE GENOMIC DNA]</scope>
    <source>
        <strain evidence="3 5">VIT-2023</strain>
    </source>
</reference>
<dbReference type="EMBL" id="LNQL01000003">
    <property type="protein sequence ID" value="KSU48710.1"/>
    <property type="molecule type" value="Genomic_DNA"/>
</dbReference>
<dbReference type="RefSeq" id="WP_058265448.1">
    <property type="nucleotide sequence ID" value="NZ_FMYN01000003.1"/>
</dbReference>
<proteinExistence type="predicted"/>
<evidence type="ECO:0000313" key="2">
    <source>
        <dbReference type="EMBL" id="KSU48710.1"/>
    </source>
</evidence>
<feature type="transmembrane region" description="Helical" evidence="1">
    <location>
        <begin position="51"/>
        <end position="70"/>
    </location>
</feature>
<accession>A0A0V8GEY4</accession>
<organism evidence="2 4">
    <name type="scientific">Exiguobacterium indicum</name>
    <dbReference type="NCBI Taxonomy" id="296995"/>
    <lineage>
        <taxon>Bacteria</taxon>
        <taxon>Bacillati</taxon>
        <taxon>Bacillota</taxon>
        <taxon>Bacilli</taxon>
        <taxon>Bacillales</taxon>
        <taxon>Bacillales Family XII. Incertae Sedis</taxon>
        <taxon>Exiguobacterium</taxon>
    </lineage>
</organism>
<evidence type="ECO:0000313" key="5">
    <source>
        <dbReference type="Proteomes" id="UP001387110"/>
    </source>
</evidence>
<dbReference type="OrthoDB" id="2352737at2"/>
<keyword evidence="1" id="KW-1133">Transmembrane helix</keyword>
<keyword evidence="1" id="KW-0472">Membrane</keyword>
<comment type="caution">
    <text evidence="2">The sequence shown here is derived from an EMBL/GenBank/DDBJ whole genome shotgun (WGS) entry which is preliminary data.</text>
</comment>
<feature type="transmembrane region" description="Helical" evidence="1">
    <location>
        <begin position="140"/>
        <end position="162"/>
    </location>
</feature>
<gene>
    <name evidence="2" type="ORF">AS033_10280</name>
    <name evidence="3" type="ORF">SZL87_12260</name>
</gene>
<evidence type="ECO:0000313" key="4">
    <source>
        <dbReference type="Proteomes" id="UP000053797"/>
    </source>
</evidence>
<dbReference type="GeneID" id="90837737"/>
<reference evidence="2 4" key="1">
    <citation type="journal article" date="2015" name="Int. J. Syst. Evol. Microbiol.">
        <title>Exiguobacterium enclense sp. nov., isolated from sediment.</title>
        <authorList>
            <person name="Dastager S.G."/>
            <person name="Mawlankar R."/>
            <person name="Sonalkar V.V."/>
            <person name="Thorat M.N."/>
            <person name="Mual P."/>
            <person name="Verma A."/>
            <person name="Krishnamurthi S."/>
            <person name="Tang S.K."/>
            <person name="Li W.J."/>
        </authorList>
    </citation>
    <scope>NUCLEOTIDE SEQUENCE [LARGE SCALE GENOMIC DNA]</scope>
    <source>
        <strain evidence="2 4">NIO-1109</strain>
    </source>
</reference>
<evidence type="ECO:0000256" key="1">
    <source>
        <dbReference type="SAM" id="Phobius"/>
    </source>
</evidence>
<keyword evidence="5" id="KW-1185">Reference proteome</keyword>
<protein>
    <submittedName>
        <fullName evidence="2">Uncharacterized protein</fullName>
    </submittedName>
</protein>